<dbReference type="RefSeq" id="WP_116709309.1">
    <property type="nucleotide sequence ID" value="NZ_QEKW01000008.1"/>
</dbReference>
<dbReference type="Gene3D" id="1.10.10.10">
    <property type="entry name" value="Winged helix-like DNA-binding domain superfamily/Winged helix DNA-binding domain"/>
    <property type="match status" value="1"/>
</dbReference>
<keyword evidence="9" id="KW-1185">Reference proteome</keyword>
<dbReference type="CDD" id="cd06445">
    <property type="entry name" value="ATase"/>
    <property type="match status" value="1"/>
</dbReference>
<dbReference type="AlphaFoldDB" id="A0A2U1F910"/>
<name>A0A2U1F910_9PSEU</name>
<evidence type="ECO:0000256" key="1">
    <source>
        <dbReference type="ARBA" id="ARBA00001286"/>
    </source>
</evidence>
<dbReference type="GO" id="GO:0003908">
    <property type="term" value="F:methylated-DNA-[protein]-cysteine S-methyltransferase activity"/>
    <property type="evidence" value="ECO:0007669"/>
    <property type="project" value="UniProtKB-EC"/>
</dbReference>
<gene>
    <name evidence="8" type="ORF">C8D89_108226</name>
</gene>
<evidence type="ECO:0000313" key="8">
    <source>
        <dbReference type="EMBL" id="PVZ08629.1"/>
    </source>
</evidence>
<dbReference type="PANTHER" id="PTHR10815">
    <property type="entry name" value="METHYLATED-DNA--PROTEIN-CYSTEINE METHYLTRANSFERASE"/>
    <property type="match status" value="1"/>
</dbReference>
<evidence type="ECO:0000313" key="9">
    <source>
        <dbReference type="Proteomes" id="UP000245639"/>
    </source>
</evidence>
<dbReference type="EMBL" id="QEKW01000008">
    <property type="protein sequence ID" value="PVZ08629.1"/>
    <property type="molecule type" value="Genomic_DNA"/>
</dbReference>
<protein>
    <submittedName>
        <fullName evidence="8">Methylated-DNA-[protein]-cysteine S-methyltransferase</fullName>
    </submittedName>
</protein>
<keyword evidence="3 8" id="KW-0808">Transferase</keyword>
<dbReference type="SUPFAM" id="SSF46767">
    <property type="entry name" value="Methylated DNA-protein cysteine methyltransferase, C-terminal domain"/>
    <property type="match status" value="1"/>
</dbReference>
<dbReference type="PROSITE" id="PS00374">
    <property type="entry name" value="MGMT"/>
    <property type="match status" value="1"/>
</dbReference>
<dbReference type="InterPro" id="IPR036217">
    <property type="entry name" value="MethylDNA_cys_MeTrfase_DNAb"/>
</dbReference>
<comment type="catalytic activity">
    <reaction evidence="6">
        <text>a 6-O-methyl-2'-deoxyguanosine in DNA + L-cysteinyl-[protein] = S-methyl-L-cysteinyl-[protein] + a 2'-deoxyguanosine in DNA</text>
        <dbReference type="Rhea" id="RHEA:24000"/>
        <dbReference type="Rhea" id="RHEA-COMP:10131"/>
        <dbReference type="Rhea" id="RHEA-COMP:10132"/>
        <dbReference type="Rhea" id="RHEA-COMP:11367"/>
        <dbReference type="Rhea" id="RHEA-COMP:11368"/>
        <dbReference type="ChEBI" id="CHEBI:29950"/>
        <dbReference type="ChEBI" id="CHEBI:82612"/>
        <dbReference type="ChEBI" id="CHEBI:85445"/>
        <dbReference type="ChEBI" id="CHEBI:85448"/>
        <dbReference type="EC" id="2.1.1.63"/>
    </reaction>
</comment>
<dbReference type="GO" id="GO:0006281">
    <property type="term" value="P:DNA repair"/>
    <property type="evidence" value="ECO:0007669"/>
    <property type="project" value="UniProtKB-KW"/>
</dbReference>
<dbReference type="OrthoDB" id="9802228at2"/>
<keyword evidence="2 8" id="KW-0489">Methyltransferase</keyword>
<dbReference type="Pfam" id="PF01035">
    <property type="entry name" value="DNA_binding_1"/>
    <property type="match status" value="1"/>
</dbReference>
<feature type="domain" description="Methylated-DNA-[protein]-cysteine S-methyltransferase DNA binding" evidence="7">
    <location>
        <begin position="87"/>
        <end position="163"/>
    </location>
</feature>
<evidence type="ECO:0000256" key="6">
    <source>
        <dbReference type="ARBA" id="ARBA00049348"/>
    </source>
</evidence>
<dbReference type="PANTHER" id="PTHR10815:SF13">
    <property type="entry name" value="METHYLATED-DNA--PROTEIN-CYSTEINE METHYLTRANSFERASE"/>
    <property type="match status" value="1"/>
</dbReference>
<keyword evidence="5" id="KW-0234">DNA repair</keyword>
<comment type="catalytic activity">
    <reaction evidence="1">
        <text>a 4-O-methyl-thymidine in DNA + L-cysteinyl-[protein] = a thymidine in DNA + S-methyl-L-cysteinyl-[protein]</text>
        <dbReference type="Rhea" id="RHEA:53428"/>
        <dbReference type="Rhea" id="RHEA-COMP:10131"/>
        <dbReference type="Rhea" id="RHEA-COMP:10132"/>
        <dbReference type="Rhea" id="RHEA-COMP:13555"/>
        <dbReference type="Rhea" id="RHEA-COMP:13556"/>
        <dbReference type="ChEBI" id="CHEBI:29950"/>
        <dbReference type="ChEBI" id="CHEBI:82612"/>
        <dbReference type="ChEBI" id="CHEBI:137386"/>
        <dbReference type="ChEBI" id="CHEBI:137387"/>
        <dbReference type="EC" id="2.1.1.63"/>
    </reaction>
</comment>
<reference evidence="8 9" key="1">
    <citation type="submission" date="2018-04" db="EMBL/GenBank/DDBJ databases">
        <title>Genomic Encyclopedia of Type Strains, Phase IV (KMG-IV): sequencing the most valuable type-strain genomes for metagenomic binning, comparative biology and taxonomic classification.</title>
        <authorList>
            <person name="Goeker M."/>
        </authorList>
    </citation>
    <scope>NUCLEOTIDE SEQUENCE [LARGE SCALE GENOMIC DNA]</scope>
    <source>
        <strain evidence="8 9">DSM 45771</strain>
    </source>
</reference>
<comment type="caution">
    <text evidence="8">The sequence shown here is derived from an EMBL/GenBank/DDBJ whole genome shotgun (WGS) entry which is preliminary data.</text>
</comment>
<evidence type="ECO:0000256" key="4">
    <source>
        <dbReference type="ARBA" id="ARBA00022763"/>
    </source>
</evidence>
<accession>A0A2U1F910</accession>
<dbReference type="GO" id="GO:0032259">
    <property type="term" value="P:methylation"/>
    <property type="evidence" value="ECO:0007669"/>
    <property type="project" value="UniProtKB-KW"/>
</dbReference>
<organism evidence="8 9">
    <name type="scientific">Actinomycetospora cinnamomea</name>
    <dbReference type="NCBI Taxonomy" id="663609"/>
    <lineage>
        <taxon>Bacteria</taxon>
        <taxon>Bacillati</taxon>
        <taxon>Actinomycetota</taxon>
        <taxon>Actinomycetes</taxon>
        <taxon>Pseudonocardiales</taxon>
        <taxon>Pseudonocardiaceae</taxon>
        <taxon>Actinomycetospora</taxon>
    </lineage>
</organism>
<evidence type="ECO:0000256" key="3">
    <source>
        <dbReference type="ARBA" id="ARBA00022679"/>
    </source>
</evidence>
<dbReference type="InterPro" id="IPR001497">
    <property type="entry name" value="MethylDNA_cys_MeTrfase_AS"/>
</dbReference>
<dbReference type="NCBIfam" id="TIGR00589">
    <property type="entry name" value="ogt"/>
    <property type="match status" value="1"/>
</dbReference>
<dbReference type="InterPro" id="IPR036388">
    <property type="entry name" value="WH-like_DNA-bd_sf"/>
</dbReference>
<evidence type="ECO:0000256" key="2">
    <source>
        <dbReference type="ARBA" id="ARBA00022603"/>
    </source>
</evidence>
<proteinExistence type="predicted"/>
<dbReference type="InterPro" id="IPR014048">
    <property type="entry name" value="MethylDNA_cys_MeTrfase_DNA-bd"/>
</dbReference>
<evidence type="ECO:0000256" key="5">
    <source>
        <dbReference type="ARBA" id="ARBA00023204"/>
    </source>
</evidence>
<keyword evidence="4" id="KW-0227">DNA damage</keyword>
<dbReference type="Proteomes" id="UP000245639">
    <property type="component" value="Unassembled WGS sequence"/>
</dbReference>
<sequence length="182" mass="18673">MSALATVPTPLGPFTALVDDEGAVLASGWTDDADGLVALVHADLRPADPGRRADLGEVTAAVAAFHGGDPAPAAAIPVRQVSGPATTAIRERLRAVPAGEPTTYGELATAAGYPRGHRLAARACVHNAATLFVPCHRVLRRGGGLGGYRWGLDLKERLLAMEASWCDAPEGHGRGDASLSGV</sequence>
<evidence type="ECO:0000259" key="7">
    <source>
        <dbReference type="Pfam" id="PF01035"/>
    </source>
</evidence>